<dbReference type="AlphaFoldDB" id="A0A7C4D5T2"/>
<accession>A0A7C4D5T2</accession>
<organism evidence="1">
    <name type="scientific">Thermofilum pendens</name>
    <dbReference type="NCBI Taxonomy" id="2269"/>
    <lineage>
        <taxon>Archaea</taxon>
        <taxon>Thermoproteota</taxon>
        <taxon>Thermoprotei</taxon>
        <taxon>Thermofilales</taxon>
        <taxon>Thermofilaceae</taxon>
        <taxon>Thermofilum</taxon>
    </lineage>
</organism>
<protein>
    <submittedName>
        <fullName evidence="1">Thioredoxin</fullName>
    </submittedName>
</protein>
<dbReference type="InterPro" id="IPR036249">
    <property type="entry name" value="Thioredoxin-like_sf"/>
</dbReference>
<dbReference type="Gene3D" id="3.40.30.10">
    <property type="entry name" value="Glutaredoxin"/>
    <property type="match status" value="1"/>
</dbReference>
<evidence type="ECO:0000313" key="1">
    <source>
        <dbReference type="EMBL" id="HGM46897.1"/>
    </source>
</evidence>
<reference evidence="1" key="1">
    <citation type="journal article" date="2020" name="mSystems">
        <title>Genome- and Community-Level Interaction Insights into Carbon Utilization and Element Cycling Functions of Hydrothermarchaeota in Hydrothermal Sediment.</title>
        <authorList>
            <person name="Zhou Z."/>
            <person name="Liu Y."/>
            <person name="Xu W."/>
            <person name="Pan J."/>
            <person name="Luo Z.H."/>
            <person name="Li M."/>
        </authorList>
    </citation>
    <scope>NUCLEOTIDE SEQUENCE</scope>
    <source>
        <strain evidence="1">SpSt-649</strain>
    </source>
</reference>
<gene>
    <name evidence="1" type="ORF">ENU21_03990</name>
</gene>
<dbReference type="SUPFAM" id="SSF52833">
    <property type="entry name" value="Thioredoxin-like"/>
    <property type="match status" value="1"/>
</dbReference>
<sequence length="145" mass="16523">MSEQLRVGRDSPHGIYVYSPEARRWVSASRESILADGAYVIYFDNTSCSACRKFDETWFPFTERAAAESRVRFVIVLCEWFAKRCASEDAKELFKEFDVHISPTLVFLRRENGKIVKKLKAEGLMPPGWLAVTYAAFVASLESTP</sequence>
<name>A0A7C4D5T2_THEPE</name>
<comment type="caution">
    <text evidence="1">The sequence shown here is derived from an EMBL/GenBank/DDBJ whole genome shotgun (WGS) entry which is preliminary data.</text>
</comment>
<dbReference type="CDD" id="cd02947">
    <property type="entry name" value="TRX_family"/>
    <property type="match status" value="1"/>
</dbReference>
<proteinExistence type="predicted"/>
<dbReference type="EMBL" id="DTBQ01000107">
    <property type="protein sequence ID" value="HGM46897.1"/>
    <property type="molecule type" value="Genomic_DNA"/>
</dbReference>